<dbReference type="OrthoDB" id="159229at2759"/>
<dbReference type="Gene3D" id="2.60.40.200">
    <property type="entry name" value="Superoxide dismutase, copper/zinc binding domain"/>
    <property type="match status" value="1"/>
</dbReference>
<keyword evidence="3" id="KW-1185">Reference proteome</keyword>
<dbReference type="RefSeq" id="XP_018710142.1">
    <property type="nucleotide sequence ID" value="XM_018855349.1"/>
</dbReference>
<feature type="non-terminal residue" evidence="2">
    <location>
        <position position="156"/>
    </location>
</feature>
<proteinExistence type="predicted"/>
<comment type="caution">
    <text evidence="2">The sequence shown here is derived from an EMBL/GenBank/DDBJ whole genome shotgun (WGS) entry which is preliminary data.</text>
</comment>
<dbReference type="InterPro" id="IPR001424">
    <property type="entry name" value="SOD_Cu_Zn_dom"/>
</dbReference>
<dbReference type="PANTHER" id="PTHR10003">
    <property type="entry name" value="SUPEROXIDE DISMUTASE CU-ZN -RELATED"/>
    <property type="match status" value="1"/>
</dbReference>
<evidence type="ECO:0000259" key="1">
    <source>
        <dbReference type="Pfam" id="PF00080"/>
    </source>
</evidence>
<feature type="domain" description="Superoxide dismutase copper/zinc binding" evidence="1">
    <location>
        <begin position="27"/>
        <end position="143"/>
    </location>
</feature>
<feature type="non-terminal residue" evidence="2">
    <location>
        <position position="1"/>
    </location>
</feature>
<dbReference type="EMBL" id="LXTC01000006">
    <property type="protein sequence ID" value="OBA19614.1"/>
    <property type="molecule type" value="Genomic_DNA"/>
</dbReference>
<protein>
    <submittedName>
        <fullName evidence="2">Cu,Zn superoxide dismutase-like protein</fullName>
    </submittedName>
</protein>
<dbReference type="STRING" id="869754.A0A1A0H6A0"/>
<dbReference type="AlphaFoldDB" id="A0A1A0H6A0"/>
<sequence>APLSKDNPKNVVAVADFPESGTNKFTKGYVYFTSPKGSSVKVHVDMTGLPPVDGPFVYHIHEGQIFDKVSCDEAGKHFDPFRGLEKCTENSDDALCMVGDLSGKHGWINATCFQTEYHDKYLSLNPASESYIVGRSIVFHDQKLTRFACANINLAS</sequence>
<dbReference type="InterPro" id="IPR036423">
    <property type="entry name" value="SOD-like_Cu/Zn_dom_sf"/>
</dbReference>
<dbReference type="SUPFAM" id="SSF49329">
    <property type="entry name" value="Cu,Zn superoxide dismutase-like"/>
    <property type="match status" value="1"/>
</dbReference>
<dbReference type="GO" id="GO:0005507">
    <property type="term" value="F:copper ion binding"/>
    <property type="evidence" value="ECO:0007669"/>
    <property type="project" value="InterPro"/>
</dbReference>
<reference evidence="2 3" key="1">
    <citation type="submission" date="2016-05" db="EMBL/GenBank/DDBJ databases">
        <title>Comparative genomics of biotechnologically important yeasts.</title>
        <authorList>
            <consortium name="DOE Joint Genome Institute"/>
            <person name="Riley R."/>
            <person name="Haridas S."/>
            <person name="Wolfe K.H."/>
            <person name="Lopes M.R."/>
            <person name="Hittinger C.T."/>
            <person name="Goker M."/>
            <person name="Salamov A."/>
            <person name="Wisecaver J."/>
            <person name="Long T.M."/>
            <person name="Aerts A.L."/>
            <person name="Barry K."/>
            <person name="Choi C."/>
            <person name="Clum A."/>
            <person name="Coughlan A.Y."/>
            <person name="Deshpande S."/>
            <person name="Douglass A.P."/>
            <person name="Hanson S.J."/>
            <person name="Klenk H.-P."/>
            <person name="LaButti K."/>
            <person name="Lapidus A."/>
            <person name="Lindquist E."/>
            <person name="Lipzen A."/>
            <person name="Meier-kolthoff J.P."/>
            <person name="Ohm R.A."/>
            <person name="Otillar R.P."/>
            <person name="Pangilinan J."/>
            <person name="Peng Y."/>
            <person name="Rokas A."/>
            <person name="Rosa C.A."/>
            <person name="Scheuner C."/>
            <person name="Sibirny A.A."/>
            <person name="Slot J.C."/>
            <person name="Stielow J.B."/>
            <person name="Sun H."/>
            <person name="Kurtzman C.P."/>
            <person name="Blackwell M."/>
            <person name="Grigoriev I.V."/>
            <person name="Jeffries T.W."/>
        </authorList>
    </citation>
    <scope>NUCLEOTIDE SEQUENCE [LARGE SCALE GENOMIC DNA]</scope>
    <source>
        <strain evidence="2 3">NRRL YB-4993</strain>
    </source>
</reference>
<dbReference type="Proteomes" id="UP000092555">
    <property type="component" value="Unassembled WGS sequence"/>
</dbReference>
<accession>A0A1A0H6A0</accession>
<dbReference type="GO" id="GO:0006801">
    <property type="term" value="P:superoxide metabolic process"/>
    <property type="evidence" value="ECO:0007669"/>
    <property type="project" value="InterPro"/>
</dbReference>
<organism evidence="2 3">
    <name type="scientific">Metschnikowia bicuspidata var. bicuspidata NRRL YB-4993</name>
    <dbReference type="NCBI Taxonomy" id="869754"/>
    <lineage>
        <taxon>Eukaryota</taxon>
        <taxon>Fungi</taxon>
        <taxon>Dikarya</taxon>
        <taxon>Ascomycota</taxon>
        <taxon>Saccharomycotina</taxon>
        <taxon>Pichiomycetes</taxon>
        <taxon>Metschnikowiaceae</taxon>
        <taxon>Metschnikowia</taxon>
    </lineage>
</organism>
<name>A0A1A0H6A0_9ASCO</name>
<gene>
    <name evidence="2" type="ORF">METBIDRAFT_28208</name>
</gene>
<dbReference type="GeneID" id="30028325"/>
<evidence type="ECO:0000313" key="2">
    <source>
        <dbReference type="EMBL" id="OBA19614.1"/>
    </source>
</evidence>
<dbReference type="Pfam" id="PF00080">
    <property type="entry name" value="Sod_Cu"/>
    <property type="match status" value="1"/>
</dbReference>
<dbReference type="InterPro" id="IPR024134">
    <property type="entry name" value="SOD_Cu/Zn_/chaperone"/>
</dbReference>
<evidence type="ECO:0000313" key="3">
    <source>
        <dbReference type="Proteomes" id="UP000092555"/>
    </source>
</evidence>